<accession>A0A4U9CSF1</accession>
<dbReference type="InterPro" id="IPR016152">
    <property type="entry name" value="PTrfase/Anion_transptr"/>
</dbReference>
<dbReference type="AlphaFoldDB" id="A0A4U9CSF1"/>
<dbReference type="SUPFAM" id="SSF55804">
    <property type="entry name" value="Phoshotransferase/anion transport protein"/>
    <property type="match status" value="1"/>
</dbReference>
<organism evidence="2 3">
    <name type="scientific">Raoultella terrigena</name>
    <name type="common">Klebsiella terrigena</name>
    <dbReference type="NCBI Taxonomy" id="577"/>
    <lineage>
        <taxon>Bacteria</taxon>
        <taxon>Pseudomonadati</taxon>
        <taxon>Pseudomonadota</taxon>
        <taxon>Gammaproteobacteria</taxon>
        <taxon>Enterobacterales</taxon>
        <taxon>Enterobacteriaceae</taxon>
        <taxon>Klebsiella/Raoultella group</taxon>
        <taxon>Raoultella</taxon>
    </lineage>
</organism>
<evidence type="ECO:0000259" key="1">
    <source>
        <dbReference type="PROSITE" id="PS51094"/>
    </source>
</evidence>
<protein>
    <submittedName>
        <fullName evidence="2">PTS system 2-O-a-mannosyl-D-glycerate specific transporter subunit IIABC</fullName>
    </submittedName>
</protein>
<dbReference type="Proteomes" id="UP000339249">
    <property type="component" value="Unassembled WGS sequence"/>
</dbReference>
<evidence type="ECO:0000313" key="2">
    <source>
        <dbReference type="EMBL" id="VTN08171.1"/>
    </source>
</evidence>
<evidence type="ECO:0000313" key="3">
    <source>
        <dbReference type="Proteomes" id="UP000339249"/>
    </source>
</evidence>
<reference evidence="2 3" key="1">
    <citation type="submission" date="2019-04" db="EMBL/GenBank/DDBJ databases">
        <authorList>
            <consortium name="Pathogen Informatics"/>
        </authorList>
    </citation>
    <scope>NUCLEOTIDE SEQUENCE [LARGE SCALE GENOMIC DNA]</scope>
    <source>
        <strain evidence="2 3">NCTC9185</strain>
    </source>
</reference>
<proteinExistence type="predicted"/>
<dbReference type="EMBL" id="CABDVU010000001">
    <property type="protein sequence ID" value="VTN08171.1"/>
    <property type="molecule type" value="Genomic_DNA"/>
</dbReference>
<dbReference type="Pfam" id="PF00359">
    <property type="entry name" value="PTS_EIIA_2"/>
    <property type="match status" value="1"/>
</dbReference>
<feature type="domain" description="PTS EIIA type-2" evidence="1">
    <location>
        <begin position="1"/>
        <end position="79"/>
    </location>
</feature>
<name>A0A4U9CSF1_RAOTE</name>
<dbReference type="Gene3D" id="3.40.930.10">
    <property type="entry name" value="Mannitol-specific EII, Chain A"/>
    <property type="match status" value="1"/>
</dbReference>
<gene>
    <name evidence="2" type="ORF">NCTC9185_00044</name>
</gene>
<sequence>MENHRGSERPRIAVAKLKHTVDWETMDSTDVKLVILFAVKDADSGAGHIRVLAKISMLLVMMTLSKNYLMLIHKRNYTV</sequence>
<dbReference type="InterPro" id="IPR002178">
    <property type="entry name" value="PTS_EIIA_type-2_dom"/>
</dbReference>
<dbReference type="PROSITE" id="PS51094">
    <property type="entry name" value="PTS_EIIA_TYPE_2"/>
    <property type="match status" value="1"/>
</dbReference>